<dbReference type="InterPro" id="IPR016177">
    <property type="entry name" value="DNA-bd_dom_sf"/>
</dbReference>
<dbReference type="SUPFAM" id="SSF54171">
    <property type="entry name" value="DNA-binding domain"/>
    <property type="match status" value="1"/>
</dbReference>
<feature type="compositionally biased region" description="Basic residues" evidence="2">
    <location>
        <begin position="176"/>
        <end position="189"/>
    </location>
</feature>
<accession>A0ABD3NI78</accession>
<feature type="coiled-coil region" evidence="1">
    <location>
        <begin position="12"/>
        <end position="39"/>
    </location>
</feature>
<sequence>MPNSTAEASNPKAINKDEIARLENEVERKHELVTKLTHALEVQNDKVKLQKKILKDREGMVTQLISEKDELAKAVAERDRKILSLQNDLYVYGTSKKTVKRKSAEETLSEVSPEDTASPSKGEGKQNKRGRSPSHDSISVEEAAKKLARAHPKSPADPETVAKILGTPSKDEAAKKRFTNKSPAAKKSKADKLVSNVELAPHIQRKSQVLEIPAEPADDLPEGWLQKKIPRTTGKGHDNYFFSPNLNIRLSSKKKAKKFISMLSETDGDEAAAWSLVKDEGAKGKSKHNKGRKSKRKLQEMEEHDDGDKPAIEEEVTMLSPKTRRAKANKKKLA</sequence>
<dbReference type="AlphaFoldDB" id="A0ABD3NI78"/>
<keyword evidence="4" id="KW-1185">Reference proteome</keyword>
<gene>
    <name evidence="3" type="ORF">ACHAWO_011905</name>
</gene>
<feature type="compositionally biased region" description="Basic residues" evidence="2">
    <location>
        <begin position="284"/>
        <end position="296"/>
    </location>
</feature>
<evidence type="ECO:0000313" key="4">
    <source>
        <dbReference type="Proteomes" id="UP001530400"/>
    </source>
</evidence>
<reference evidence="3 4" key="1">
    <citation type="submission" date="2024-10" db="EMBL/GenBank/DDBJ databases">
        <title>Updated reference genomes for cyclostephanoid diatoms.</title>
        <authorList>
            <person name="Roberts W.R."/>
            <person name="Alverson A.J."/>
        </authorList>
    </citation>
    <scope>NUCLEOTIDE SEQUENCE [LARGE SCALE GENOMIC DNA]</scope>
    <source>
        <strain evidence="3 4">AJA010-31</strain>
    </source>
</reference>
<evidence type="ECO:0000256" key="1">
    <source>
        <dbReference type="SAM" id="Coils"/>
    </source>
</evidence>
<dbReference type="Proteomes" id="UP001530400">
    <property type="component" value="Unassembled WGS sequence"/>
</dbReference>
<feature type="region of interest" description="Disordered" evidence="2">
    <location>
        <begin position="277"/>
        <end position="334"/>
    </location>
</feature>
<feature type="compositionally biased region" description="Basic residues" evidence="2">
    <location>
        <begin position="322"/>
        <end position="334"/>
    </location>
</feature>
<evidence type="ECO:0000256" key="2">
    <source>
        <dbReference type="SAM" id="MobiDB-lite"/>
    </source>
</evidence>
<dbReference type="Gene3D" id="3.30.890.10">
    <property type="entry name" value="Methyl-cpg-binding Protein 2, Chain A"/>
    <property type="match status" value="1"/>
</dbReference>
<comment type="caution">
    <text evidence="3">The sequence shown here is derived from an EMBL/GenBank/DDBJ whole genome shotgun (WGS) entry which is preliminary data.</text>
</comment>
<feature type="compositionally biased region" description="Basic and acidic residues" evidence="2">
    <location>
        <begin position="297"/>
        <end position="312"/>
    </location>
</feature>
<keyword evidence="1" id="KW-0175">Coiled coil</keyword>
<evidence type="ECO:0000313" key="3">
    <source>
        <dbReference type="EMBL" id="KAL3775705.1"/>
    </source>
</evidence>
<proteinExistence type="predicted"/>
<protein>
    <submittedName>
        <fullName evidence="3">Uncharacterized protein</fullName>
    </submittedName>
</protein>
<organism evidence="3 4">
    <name type="scientific">Cyclotella atomus</name>
    <dbReference type="NCBI Taxonomy" id="382360"/>
    <lineage>
        <taxon>Eukaryota</taxon>
        <taxon>Sar</taxon>
        <taxon>Stramenopiles</taxon>
        <taxon>Ochrophyta</taxon>
        <taxon>Bacillariophyta</taxon>
        <taxon>Coscinodiscophyceae</taxon>
        <taxon>Thalassiosirophycidae</taxon>
        <taxon>Stephanodiscales</taxon>
        <taxon>Stephanodiscaceae</taxon>
        <taxon>Cyclotella</taxon>
    </lineage>
</organism>
<feature type="region of interest" description="Disordered" evidence="2">
    <location>
        <begin position="94"/>
        <end position="192"/>
    </location>
</feature>
<dbReference type="EMBL" id="JALLPJ020001141">
    <property type="protein sequence ID" value="KAL3775705.1"/>
    <property type="molecule type" value="Genomic_DNA"/>
</dbReference>
<name>A0ABD3NI78_9STRA</name>